<keyword evidence="8" id="KW-0470">Melanin biosynthesis</keyword>
<gene>
    <name evidence="13" type="ORF">CCOS01_09810</name>
</gene>
<dbReference type="GO" id="GO:0046872">
    <property type="term" value="F:metal ion binding"/>
    <property type="evidence" value="ECO:0007669"/>
    <property type="project" value="UniProtKB-KW"/>
</dbReference>
<evidence type="ECO:0000256" key="3">
    <source>
        <dbReference type="ARBA" id="ARBA00011906"/>
    </source>
</evidence>
<dbReference type="PROSITE" id="PS00497">
    <property type="entry name" value="TYROSINASE_1"/>
    <property type="match status" value="1"/>
</dbReference>
<dbReference type="GO" id="GO:0042438">
    <property type="term" value="P:melanin biosynthetic process"/>
    <property type="evidence" value="ECO:0007669"/>
    <property type="project" value="UniProtKB-KW"/>
</dbReference>
<dbReference type="Proteomes" id="UP001240678">
    <property type="component" value="Unassembled WGS sequence"/>
</dbReference>
<dbReference type="Pfam" id="PF18132">
    <property type="entry name" value="Tyrosinase_C"/>
    <property type="match status" value="1"/>
</dbReference>
<evidence type="ECO:0000313" key="13">
    <source>
        <dbReference type="EMBL" id="KAK1522098.1"/>
    </source>
</evidence>
<reference evidence="13 14" key="1">
    <citation type="submission" date="2016-10" db="EMBL/GenBank/DDBJ databases">
        <title>The genome sequence of Colletotrichum fioriniae PJ7.</title>
        <authorList>
            <person name="Baroncelli R."/>
        </authorList>
    </citation>
    <scope>NUCLEOTIDE SEQUENCE [LARGE SCALE GENOMIC DNA]</scope>
    <source>
        <strain evidence="13 14">IMI 309622</strain>
    </source>
</reference>
<dbReference type="InterPro" id="IPR050316">
    <property type="entry name" value="Tyrosinase/Hemocyanin"/>
</dbReference>
<evidence type="ECO:0000256" key="10">
    <source>
        <dbReference type="ARBA" id="ARBA00048881"/>
    </source>
</evidence>
<protein>
    <recommendedName>
        <fullName evidence="3">tyrosinase</fullName>
        <ecNumber evidence="3">1.14.18.1</ecNumber>
    </recommendedName>
</protein>
<dbReference type="RefSeq" id="XP_060311132.1">
    <property type="nucleotide sequence ID" value="XM_060457967.1"/>
</dbReference>
<dbReference type="GeneID" id="85341514"/>
<evidence type="ECO:0000256" key="6">
    <source>
        <dbReference type="ARBA" id="ARBA00023008"/>
    </source>
</evidence>
<evidence type="ECO:0000256" key="7">
    <source>
        <dbReference type="ARBA" id="ARBA00023033"/>
    </source>
</evidence>
<evidence type="ECO:0000259" key="11">
    <source>
        <dbReference type="PROSITE" id="PS00497"/>
    </source>
</evidence>
<keyword evidence="5" id="KW-0560">Oxidoreductase</keyword>
<keyword evidence="14" id="KW-1185">Reference proteome</keyword>
<keyword evidence="4" id="KW-0479">Metal-binding</keyword>
<evidence type="ECO:0000256" key="1">
    <source>
        <dbReference type="ARBA" id="ARBA00001973"/>
    </source>
</evidence>
<comment type="caution">
    <text evidence="13">The sequence shown here is derived from an EMBL/GenBank/DDBJ whole genome shotgun (WGS) entry which is preliminary data.</text>
</comment>
<dbReference type="PRINTS" id="PR00092">
    <property type="entry name" value="TYROSINASE"/>
</dbReference>
<dbReference type="PANTHER" id="PTHR11474">
    <property type="entry name" value="TYROSINASE FAMILY MEMBER"/>
    <property type="match status" value="1"/>
</dbReference>
<comment type="similarity">
    <text evidence="2">Belongs to the tyrosinase family.</text>
</comment>
<feature type="domain" description="Tyrosinase copper-binding" evidence="11">
    <location>
        <begin position="100"/>
        <end position="117"/>
    </location>
</feature>
<name>A0AAJ0DXZ3_9PEZI</name>
<evidence type="ECO:0000313" key="14">
    <source>
        <dbReference type="Proteomes" id="UP001240678"/>
    </source>
</evidence>
<comment type="catalytic activity">
    <reaction evidence="10">
        <text>L-tyrosine + O2 = L-dopaquinone + H2O</text>
        <dbReference type="Rhea" id="RHEA:18117"/>
        <dbReference type="ChEBI" id="CHEBI:15377"/>
        <dbReference type="ChEBI" id="CHEBI:15379"/>
        <dbReference type="ChEBI" id="CHEBI:57924"/>
        <dbReference type="ChEBI" id="CHEBI:58315"/>
        <dbReference type="EC" id="1.14.18.1"/>
    </reaction>
</comment>
<feature type="domain" description="Tyrosinase copper-binding" evidence="12">
    <location>
        <begin position="316"/>
        <end position="327"/>
    </location>
</feature>
<comment type="cofactor">
    <cofactor evidence="1">
        <name>Cu(2+)</name>
        <dbReference type="ChEBI" id="CHEBI:29036"/>
    </cofactor>
</comment>
<keyword evidence="6" id="KW-0186">Copper</keyword>
<evidence type="ECO:0000256" key="9">
    <source>
        <dbReference type="ARBA" id="ARBA00048233"/>
    </source>
</evidence>
<dbReference type="PROSITE" id="PS00498">
    <property type="entry name" value="TYROSINASE_2"/>
    <property type="match status" value="1"/>
</dbReference>
<dbReference type="InterPro" id="IPR041640">
    <property type="entry name" value="Tyrosinase_C"/>
</dbReference>
<dbReference type="EMBL" id="MOOE01000010">
    <property type="protein sequence ID" value="KAK1522098.1"/>
    <property type="molecule type" value="Genomic_DNA"/>
</dbReference>
<dbReference type="InterPro" id="IPR008922">
    <property type="entry name" value="Di-copper_centre_dom_sf"/>
</dbReference>
<keyword evidence="7" id="KW-0503">Monooxygenase</keyword>
<dbReference type="Gene3D" id="2.60.310.20">
    <property type="match status" value="1"/>
</dbReference>
<dbReference type="PANTHER" id="PTHR11474:SF76">
    <property type="entry name" value="SHKT DOMAIN-CONTAINING PROTEIN"/>
    <property type="match status" value="1"/>
</dbReference>
<dbReference type="AlphaFoldDB" id="A0AAJ0DXZ3"/>
<accession>A0AAJ0DXZ3</accession>
<evidence type="ECO:0000256" key="5">
    <source>
        <dbReference type="ARBA" id="ARBA00023002"/>
    </source>
</evidence>
<dbReference type="Gene3D" id="1.10.1280.10">
    <property type="entry name" value="Di-copper center containing domain from catechol oxidase"/>
    <property type="match status" value="1"/>
</dbReference>
<sequence length="648" mass="73382">MSSDGTKGPVIIKGIQDGFEGKEPPVRLELRDMAKHQPDQFTLFLLGLERFKNVAEDQPLSYFQIAGIHGRPALKWPNQDWNLVGENFDPKRGYGGYCTHSSILFLTWHRVYLALFETELYKHVDFIAKEFGKDGETKYAKAAKSFRMPYWDWARPELPLFPDEALSATRHTVVRPKSQQGDPDKYPEEINPLSSYEFGAYSKAQRDKNDPDYVRILRKNVKTLRMFGNIDDPKAKAEAIRIFTRQDIGIKGMNVSERVLFLLQAYTDFGAVSNNGEFGSDDNPFNNWGSIEDVHNAVHGYIGGGYMGSPAFAAFDPIFWLHHTNIDRLFAIWQVCNPGKWVTPQKSVFPTIVRPEKSDEDTDTALPPFARSIGANGKQEFWTSNGTENTKDFGYIYPETRSVFNSREAIINEVDRIYLKRASFANILRSNPADVDTLNVLRDRAKTHLKSSPDDNPQLPQGRDLRILAANDKYLEWLVNIRADKAELHGNYIVNVFLGDPSEDIPPLLYVKDHTHVGSFATFGQDEETPCANCKKGQEENQRITGQIPLTIALVERYLAGQVDGLTPDHVIDYLKANIRWKITLPTGEPKSPEETQNLLICVVSNEVTINASRPLEVPKYSDVVTPYPEITNHIPESYGTGYDGHNF</sequence>
<organism evidence="13 14">
    <name type="scientific">Colletotrichum costaricense</name>
    <dbReference type="NCBI Taxonomy" id="1209916"/>
    <lineage>
        <taxon>Eukaryota</taxon>
        <taxon>Fungi</taxon>
        <taxon>Dikarya</taxon>
        <taxon>Ascomycota</taxon>
        <taxon>Pezizomycotina</taxon>
        <taxon>Sordariomycetes</taxon>
        <taxon>Hypocreomycetidae</taxon>
        <taxon>Glomerellales</taxon>
        <taxon>Glomerellaceae</taxon>
        <taxon>Colletotrichum</taxon>
        <taxon>Colletotrichum acutatum species complex</taxon>
    </lineage>
</organism>
<dbReference type="GO" id="GO:0004503">
    <property type="term" value="F:tyrosinase activity"/>
    <property type="evidence" value="ECO:0007669"/>
    <property type="project" value="UniProtKB-EC"/>
</dbReference>
<evidence type="ECO:0000256" key="2">
    <source>
        <dbReference type="ARBA" id="ARBA00009928"/>
    </source>
</evidence>
<dbReference type="InterPro" id="IPR002227">
    <property type="entry name" value="Tyrosinase_Cu-bd"/>
</dbReference>
<evidence type="ECO:0000256" key="8">
    <source>
        <dbReference type="ARBA" id="ARBA00023101"/>
    </source>
</evidence>
<dbReference type="SUPFAM" id="SSF48056">
    <property type="entry name" value="Di-copper centre-containing domain"/>
    <property type="match status" value="1"/>
</dbReference>
<comment type="catalytic activity">
    <reaction evidence="9">
        <text>2 L-dopa + O2 = 2 L-dopaquinone + 2 H2O</text>
        <dbReference type="Rhea" id="RHEA:34287"/>
        <dbReference type="ChEBI" id="CHEBI:15377"/>
        <dbReference type="ChEBI" id="CHEBI:15379"/>
        <dbReference type="ChEBI" id="CHEBI:57504"/>
        <dbReference type="ChEBI" id="CHEBI:57924"/>
        <dbReference type="EC" id="1.14.18.1"/>
    </reaction>
</comment>
<evidence type="ECO:0000256" key="4">
    <source>
        <dbReference type="ARBA" id="ARBA00022723"/>
    </source>
</evidence>
<dbReference type="Pfam" id="PF00264">
    <property type="entry name" value="Tyrosinase"/>
    <property type="match status" value="1"/>
</dbReference>
<dbReference type="EC" id="1.14.18.1" evidence="3"/>
<proteinExistence type="inferred from homology"/>
<evidence type="ECO:0000259" key="12">
    <source>
        <dbReference type="PROSITE" id="PS00498"/>
    </source>
</evidence>